<evidence type="ECO:0000256" key="11">
    <source>
        <dbReference type="ARBA" id="ARBA00022989"/>
    </source>
</evidence>
<dbReference type="Pfam" id="PF13426">
    <property type="entry name" value="PAS_9"/>
    <property type="match status" value="1"/>
</dbReference>
<dbReference type="SUPFAM" id="SSF103190">
    <property type="entry name" value="Sensory domain-like"/>
    <property type="match status" value="1"/>
</dbReference>
<keyword evidence="9" id="KW-0418">Kinase</keyword>
<dbReference type="Pfam" id="PF00512">
    <property type="entry name" value="HisKA"/>
    <property type="match status" value="1"/>
</dbReference>
<gene>
    <name evidence="17" type="ORF">NJU99_02895</name>
</gene>
<evidence type="ECO:0000256" key="9">
    <source>
        <dbReference type="ARBA" id="ARBA00022777"/>
    </source>
</evidence>
<keyword evidence="18" id="KW-1185">Reference proteome</keyword>
<dbReference type="SMART" id="SM00091">
    <property type="entry name" value="PAS"/>
    <property type="match status" value="2"/>
</dbReference>
<dbReference type="PROSITE" id="PS50113">
    <property type="entry name" value="PAC"/>
    <property type="match status" value="1"/>
</dbReference>
<keyword evidence="11" id="KW-0472">Membrane</keyword>
<feature type="coiled-coil region" evidence="13">
    <location>
        <begin position="570"/>
        <end position="600"/>
    </location>
</feature>
<dbReference type="InterPro" id="IPR003594">
    <property type="entry name" value="HATPase_dom"/>
</dbReference>
<dbReference type="PROSITE" id="PS50109">
    <property type="entry name" value="HIS_KIN"/>
    <property type="match status" value="1"/>
</dbReference>
<evidence type="ECO:0000256" key="7">
    <source>
        <dbReference type="ARBA" id="ARBA00022692"/>
    </source>
</evidence>
<organism evidence="17 18">
    <name type="scientific">Arcobacter roscoffensis</name>
    <dbReference type="NCBI Taxonomy" id="2961520"/>
    <lineage>
        <taxon>Bacteria</taxon>
        <taxon>Pseudomonadati</taxon>
        <taxon>Campylobacterota</taxon>
        <taxon>Epsilonproteobacteria</taxon>
        <taxon>Campylobacterales</taxon>
        <taxon>Arcobacteraceae</taxon>
        <taxon>Arcobacter</taxon>
    </lineage>
</organism>
<keyword evidence="12" id="KW-0902">Two-component regulatory system</keyword>
<keyword evidence="8" id="KW-0547">Nucleotide-binding</keyword>
<keyword evidence="13" id="KW-0175">Coiled coil</keyword>
<dbReference type="InterPro" id="IPR003661">
    <property type="entry name" value="HisK_dim/P_dom"/>
</dbReference>
<dbReference type="Gene3D" id="3.30.565.10">
    <property type="entry name" value="Histidine kinase-like ATPase, C-terminal domain"/>
    <property type="match status" value="1"/>
</dbReference>
<proteinExistence type="predicted"/>
<dbReference type="InterPro" id="IPR029151">
    <property type="entry name" value="Sensor-like_sf"/>
</dbReference>
<evidence type="ECO:0000256" key="13">
    <source>
        <dbReference type="SAM" id="Coils"/>
    </source>
</evidence>
<dbReference type="Gene3D" id="1.10.287.130">
    <property type="match status" value="1"/>
</dbReference>
<dbReference type="PROSITE" id="PS50112">
    <property type="entry name" value="PAS"/>
    <property type="match status" value="2"/>
</dbReference>
<accession>A0ABY5E7A8</accession>
<dbReference type="PANTHER" id="PTHR43065">
    <property type="entry name" value="SENSOR HISTIDINE KINASE"/>
    <property type="match status" value="1"/>
</dbReference>
<evidence type="ECO:0000256" key="12">
    <source>
        <dbReference type="ARBA" id="ARBA00023012"/>
    </source>
</evidence>
<dbReference type="SUPFAM" id="SSF47384">
    <property type="entry name" value="Homodimeric domain of signal transducing histidine kinase"/>
    <property type="match status" value="1"/>
</dbReference>
<dbReference type="RefSeq" id="WP_254577239.1">
    <property type="nucleotide sequence ID" value="NZ_CP100595.1"/>
</dbReference>
<evidence type="ECO:0000256" key="1">
    <source>
        <dbReference type="ARBA" id="ARBA00000085"/>
    </source>
</evidence>
<dbReference type="InterPro" id="IPR035965">
    <property type="entry name" value="PAS-like_dom_sf"/>
</dbReference>
<evidence type="ECO:0000259" key="14">
    <source>
        <dbReference type="PROSITE" id="PS50109"/>
    </source>
</evidence>
<evidence type="ECO:0000256" key="6">
    <source>
        <dbReference type="ARBA" id="ARBA00022679"/>
    </source>
</evidence>
<dbReference type="Proteomes" id="UP001060012">
    <property type="component" value="Chromosome"/>
</dbReference>
<dbReference type="EMBL" id="CP100595">
    <property type="protein sequence ID" value="UTJ07060.1"/>
    <property type="molecule type" value="Genomic_DNA"/>
</dbReference>
<keyword evidence="6" id="KW-0808">Transferase</keyword>
<keyword evidence="11" id="KW-1133">Transmembrane helix</keyword>
<evidence type="ECO:0000313" key="17">
    <source>
        <dbReference type="EMBL" id="UTJ07060.1"/>
    </source>
</evidence>
<sequence>MKINFYIKLFFTFILFAAFLLTFSLFSFEKFYKKDIEDKNISTIFSSLQDTQEMFDEYKNTTNRILIDIKKSSALKTYLEDASDKFLKELVLNLKAIKPELHSFRIVDFNANENLKIYFDKYENIKEKTNLNNIKRSELFKEILSSNKNEIYQSSIYLLKKDNEIAFPLVSLQSYIVKVKGFFIILDIDIKKVFEKIQRNSIFYTYVLDEKGNFFLHENSKYNWSKYFIPSYNLKDIYANHREHILNKEDFIYDEFISKRIYISSDKYIIVIVKTNEHFTENSLDAFEDYFNSIVIVGLLLAIVLTLVLTEPIFKLNKNVIEKNKDLNISVQKSYIELNDSLKTIDKHIMSIRLDTNGTITDVSTAFCDVSGFSKGELIGHPHKILIHPDMSNETYDEIWEYIKKGNSYNFELKCMKKDASFFWSESFIEPNYDIQNTLIGFTVIRNNITNKKTIQKLYDDLNIQVNQYNTIFENVNSGIALINIEGSFQKVNKPFSDLLLYNFDELFSMSFFDLIEKDSVEFFEKLFDEALHLGSIKNIEKIFIDKNGEEVHLEISLSVLSDRKHFVLVLNSLEDKRKLQELNQNLEQKIKDEVEKSRQKDKIHQQEQIKNAKLSSIGALAAGITHEINTPLTYIKGNFEMMGYDIEDLPPSEIRERMLEDSVKINDGINRIANIVESMREISQSSNEKKESVNIYSTLITALTMAYNRSKQVCPILINEEEFNLDKIDKNRYVYKSFAQKQRLEQVWIIILNNALDELVKIESYENRLLKINLFEDESHIIVRFIDNAGGINKDIIDNIFQPFISSKEHSGMGVGLNIAKKIIEQQKGEIVAFNKNNGAVFEIKLEKEIG</sequence>
<dbReference type="Gene3D" id="3.30.450.20">
    <property type="entry name" value="PAS domain"/>
    <property type="match status" value="3"/>
</dbReference>
<dbReference type="Pfam" id="PF02518">
    <property type="entry name" value="HATPase_c"/>
    <property type="match status" value="1"/>
</dbReference>
<dbReference type="InterPro" id="IPR004358">
    <property type="entry name" value="Sig_transdc_His_kin-like_C"/>
</dbReference>
<feature type="domain" description="PAC" evidence="16">
    <location>
        <begin position="409"/>
        <end position="461"/>
    </location>
</feature>
<keyword evidence="5" id="KW-0597">Phosphoprotein</keyword>
<dbReference type="SUPFAM" id="SSF55785">
    <property type="entry name" value="PYP-like sensor domain (PAS domain)"/>
    <property type="match status" value="2"/>
</dbReference>
<dbReference type="InterPro" id="IPR013655">
    <property type="entry name" value="PAS_fold_3"/>
</dbReference>
<keyword evidence="10" id="KW-0067">ATP-binding</keyword>
<evidence type="ECO:0000256" key="4">
    <source>
        <dbReference type="ARBA" id="ARBA00022475"/>
    </source>
</evidence>
<dbReference type="NCBIfam" id="TIGR00229">
    <property type="entry name" value="sensory_box"/>
    <property type="match status" value="2"/>
</dbReference>
<dbReference type="SMART" id="SM00387">
    <property type="entry name" value="HATPase_c"/>
    <property type="match status" value="1"/>
</dbReference>
<evidence type="ECO:0000313" key="18">
    <source>
        <dbReference type="Proteomes" id="UP001060012"/>
    </source>
</evidence>
<protein>
    <recommendedName>
        <fullName evidence="3">histidine kinase</fullName>
        <ecNumber evidence="3">2.7.13.3</ecNumber>
    </recommendedName>
</protein>
<dbReference type="CDD" id="cd00082">
    <property type="entry name" value="HisKA"/>
    <property type="match status" value="1"/>
</dbReference>
<keyword evidence="7" id="KW-0812">Transmembrane</keyword>
<feature type="domain" description="PAS" evidence="15">
    <location>
        <begin position="465"/>
        <end position="535"/>
    </location>
</feature>
<dbReference type="CDD" id="cd00130">
    <property type="entry name" value="PAS"/>
    <property type="match status" value="2"/>
</dbReference>
<dbReference type="Pfam" id="PF08447">
    <property type="entry name" value="PAS_3"/>
    <property type="match status" value="1"/>
</dbReference>
<dbReference type="SMART" id="SM00388">
    <property type="entry name" value="HisKA"/>
    <property type="match status" value="1"/>
</dbReference>
<dbReference type="PANTHER" id="PTHR43065:SF10">
    <property type="entry name" value="PEROXIDE STRESS-ACTIVATED HISTIDINE KINASE MAK3"/>
    <property type="match status" value="1"/>
</dbReference>
<feature type="domain" description="Histidine kinase" evidence="14">
    <location>
        <begin position="624"/>
        <end position="851"/>
    </location>
</feature>
<evidence type="ECO:0000259" key="15">
    <source>
        <dbReference type="PROSITE" id="PS50112"/>
    </source>
</evidence>
<keyword evidence="4" id="KW-1003">Cell membrane</keyword>
<dbReference type="InterPro" id="IPR000014">
    <property type="entry name" value="PAS"/>
</dbReference>
<evidence type="ECO:0000256" key="8">
    <source>
        <dbReference type="ARBA" id="ARBA00022741"/>
    </source>
</evidence>
<evidence type="ECO:0000259" key="16">
    <source>
        <dbReference type="PROSITE" id="PS50113"/>
    </source>
</evidence>
<evidence type="ECO:0000256" key="2">
    <source>
        <dbReference type="ARBA" id="ARBA00004651"/>
    </source>
</evidence>
<comment type="subcellular location">
    <subcellularLocation>
        <location evidence="2">Cell membrane</location>
        <topology evidence="2">Multi-pass membrane protein</topology>
    </subcellularLocation>
</comment>
<evidence type="ECO:0000256" key="10">
    <source>
        <dbReference type="ARBA" id="ARBA00022840"/>
    </source>
</evidence>
<name>A0ABY5E7A8_9BACT</name>
<dbReference type="SUPFAM" id="SSF55874">
    <property type="entry name" value="ATPase domain of HSP90 chaperone/DNA topoisomerase II/histidine kinase"/>
    <property type="match status" value="1"/>
</dbReference>
<dbReference type="InterPro" id="IPR000700">
    <property type="entry name" value="PAS-assoc_C"/>
</dbReference>
<reference evidence="17" key="1">
    <citation type="submission" date="2022-07" db="EMBL/GenBank/DDBJ databases">
        <title>Arcobacter roscoffensis sp. nov., a marine bacterium isolated from coastal seawater collected from Roscoff, France.</title>
        <authorList>
            <person name="Pascual J."/>
            <person name="Lepeaux C."/>
            <person name="Methner A."/>
            <person name="Overmann J."/>
        </authorList>
    </citation>
    <scope>NUCLEOTIDE SEQUENCE</scope>
    <source>
        <strain evidence="17">ARW1-2F2</strain>
    </source>
</reference>
<dbReference type="EC" id="2.7.13.3" evidence="3"/>
<dbReference type="InterPro" id="IPR036097">
    <property type="entry name" value="HisK_dim/P_sf"/>
</dbReference>
<dbReference type="InterPro" id="IPR036890">
    <property type="entry name" value="HATPase_C_sf"/>
</dbReference>
<comment type="catalytic activity">
    <reaction evidence="1">
        <text>ATP + protein L-histidine = ADP + protein N-phospho-L-histidine.</text>
        <dbReference type="EC" id="2.7.13.3"/>
    </reaction>
</comment>
<feature type="domain" description="PAS" evidence="15">
    <location>
        <begin position="354"/>
        <end position="406"/>
    </location>
</feature>
<dbReference type="PRINTS" id="PR00344">
    <property type="entry name" value="BCTRLSENSOR"/>
</dbReference>
<dbReference type="InterPro" id="IPR005467">
    <property type="entry name" value="His_kinase_dom"/>
</dbReference>
<evidence type="ECO:0000256" key="5">
    <source>
        <dbReference type="ARBA" id="ARBA00022553"/>
    </source>
</evidence>
<evidence type="ECO:0000256" key="3">
    <source>
        <dbReference type="ARBA" id="ARBA00012438"/>
    </source>
</evidence>